<keyword evidence="5" id="KW-1185">Reference proteome</keyword>
<dbReference type="InterPro" id="IPR000182">
    <property type="entry name" value="GNAT_dom"/>
</dbReference>
<keyword evidence="1 4" id="KW-0808">Transferase</keyword>
<name>L9XL38_9EURY</name>
<dbReference type="OrthoDB" id="11597at2157"/>
<dbReference type="PATRIC" id="fig|1227497.3.peg.190"/>
<dbReference type="EMBL" id="AOIB01000005">
    <property type="protein sequence ID" value="ELY61373.1"/>
    <property type="molecule type" value="Genomic_DNA"/>
</dbReference>
<evidence type="ECO:0000313" key="4">
    <source>
        <dbReference type="EMBL" id="ELY61373.1"/>
    </source>
</evidence>
<dbReference type="GO" id="GO:0016747">
    <property type="term" value="F:acyltransferase activity, transferring groups other than amino-acyl groups"/>
    <property type="evidence" value="ECO:0007669"/>
    <property type="project" value="InterPro"/>
</dbReference>
<comment type="caution">
    <text evidence="4">The sequence shown here is derived from an EMBL/GenBank/DDBJ whole genome shotgun (WGS) entry which is preliminary data.</text>
</comment>
<dbReference type="Gene3D" id="3.40.630.30">
    <property type="match status" value="1"/>
</dbReference>
<dbReference type="PROSITE" id="PS51186">
    <property type="entry name" value="GNAT"/>
    <property type="match status" value="1"/>
</dbReference>
<evidence type="ECO:0000313" key="5">
    <source>
        <dbReference type="Proteomes" id="UP000011688"/>
    </source>
</evidence>
<feature type="domain" description="N-acetyltransferase" evidence="3">
    <location>
        <begin position="1"/>
        <end position="174"/>
    </location>
</feature>
<dbReference type="eggNOG" id="arCOG00844">
    <property type="taxonomic scope" value="Archaea"/>
</dbReference>
<keyword evidence="2" id="KW-0012">Acyltransferase</keyword>
<dbReference type="RefSeq" id="WP_005553044.1">
    <property type="nucleotide sequence ID" value="NZ_AOIB01000005.1"/>
</dbReference>
<dbReference type="Pfam" id="PF00583">
    <property type="entry name" value="Acetyltransf_1"/>
    <property type="match status" value="1"/>
</dbReference>
<gene>
    <name evidence="4" type="ORF">C491_00907</name>
</gene>
<proteinExistence type="predicted"/>
<organism evidence="4 5">
    <name type="scientific">Natronococcus amylolyticus DSM 10524</name>
    <dbReference type="NCBI Taxonomy" id="1227497"/>
    <lineage>
        <taxon>Archaea</taxon>
        <taxon>Methanobacteriati</taxon>
        <taxon>Methanobacteriota</taxon>
        <taxon>Stenosarchaea group</taxon>
        <taxon>Halobacteria</taxon>
        <taxon>Halobacteriales</taxon>
        <taxon>Natrialbaceae</taxon>
        <taxon>Natronococcus</taxon>
    </lineage>
</organism>
<dbReference type="InterPro" id="IPR016181">
    <property type="entry name" value="Acyl_CoA_acyltransferase"/>
</dbReference>
<dbReference type="PANTHER" id="PTHR43877">
    <property type="entry name" value="AMINOALKYLPHOSPHONATE N-ACETYLTRANSFERASE-RELATED-RELATED"/>
    <property type="match status" value="1"/>
</dbReference>
<evidence type="ECO:0000259" key="3">
    <source>
        <dbReference type="PROSITE" id="PS51186"/>
    </source>
</evidence>
<accession>L9XL38</accession>
<dbReference type="AlphaFoldDB" id="L9XL38"/>
<sequence>MELRRLEPGTADARAITRVNALAFREAYDDLLPDEVLAGFGADPSDEQRREYANRLREDRRGIFLAALEGEVRGYGYVRWDEGTKAFVGPDEAGLKELYVEPDYWGEGVGTALLERCLEALPNEVERLRLETLAGNEVGRRFYEARGFERTGRSEFEIAGETYPTAIYTLETVEQG</sequence>
<dbReference type="InterPro" id="IPR050832">
    <property type="entry name" value="Bact_Acetyltransf"/>
</dbReference>
<reference evidence="4 5" key="1">
    <citation type="journal article" date="2014" name="PLoS Genet.">
        <title>Phylogenetically driven sequencing of extremely halophilic archaea reveals strategies for static and dynamic osmo-response.</title>
        <authorList>
            <person name="Becker E.A."/>
            <person name="Seitzer P.M."/>
            <person name="Tritt A."/>
            <person name="Larsen D."/>
            <person name="Krusor M."/>
            <person name="Yao A.I."/>
            <person name="Wu D."/>
            <person name="Madern D."/>
            <person name="Eisen J.A."/>
            <person name="Darling A.E."/>
            <person name="Facciotti M.T."/>
        </authorList>
    </citation>
    <scope>NUCLEOTIDE SEQUENCE [LARGE SCALE GENOMIC DNA]</scope>
    <source>
        <strain evidence="4 5">DSM 10524</strain>
    </source>
</reference>
<evidence type="ECO:0000256" key="2">
    <source>
        <dbReference type="ARBA" id="ARBA00023315"/>
    </source>
</evidence>
<dbReference type="SUPFAM" id="SSF55729">
    <property type="entry name" value="Acyl-CoA N-acyltransferases (Nat)"/>
    <property type="match status" value="1"/>
</dbReference>
<protein>
    <submittedName>
        <fullName evidence="4">N-acetyltransferase GCN5</fullName>
    </submittedName>
</protein>
<evidence type="ECO:0000256" key="1">
    <source>
        <dbReference type="ARBA" id="ARBA00022679"/>
    </source>
</evidence>
<dbReference type="Proteomes" id="UP000011688">
    <property type="component" value="Unassembled WGS sequence"/>
</dbReference>
<dbReference type="CDD" id="cd04301">
    <property type="entry name" value="NAT_SF"/>
    <property type="match status" value="1"/>
</dbReference>